<dbReference type="AlphaFoldDB" id="A0A0A9CA92"/>
<reference evidence="2" key="2">
    <citation type="journal article" date="2015" name="Data Brief">
        <title>Shoot transcriptome of the giant reed, Arundo donax.</title>
        <authorList>
            <person name="Barrero R.A."/>
            <person name="Guerrero F.D."/>
            <person name="Moolhuijzen P."/>
            <person name="Goolsby J.A."/>
            <person name="Tidwell J."/>
            <person name="Bellgard S.E."/>
            <person name="Bellgard M.I."/>
        </authorList>
    </citation>
    <scope>NUCLEOTIDE SEQUENCE</scope>
    <source>
        <tissue evidence="2">Shoot tissue taken approximately 20 cm above the soil surface</tissue>
    </source>
</reference>
<organism evidence="2">
    <name type="scientific">Arundo donax</name>
    <name type="common">Giant reed</name>
    <name type="synonym">Donax arundinaceus</name>
    <dbReference type="NCBI Taxonomy" id="35708"/>
    <lineage>
        <taxon>Eukaryota</taxon>
        <taxon>Viridiplantae</taxon>
        <taxon>Streptophyta</taxon>
        <taxon>Embryophyta</taxon>
        <taxon>Tracheophyta</taxon>
        <taxon>Spermatophyta</taxon>
        <taxon>Magnoliopsida</taxon>
        <taxon>Liliopsida</taxon>
        <taxon>Poales</taxon>
        <taxon>Poaceae</taxon>
        <taxon>PACMAD clade</taxon>
        <taxon>Arundinoideae</taxon>
        <taxon>Arundineae</taxon>
        <taxon>Arundo</taxon>
    </lineage>
</organism>
<dbReference type="EMBL" id="GBRH01226517">
    <property type="protein sequence ID" value="JAD71378.1"/>
    <property type="molecule type" value="Transcribed_RNA"/>
</dbReference>
<reference evidence="2" key="1">
    <citation type="submission" date="2014-09" db="EMBL/GenBank/DDBJ databases">
        <authorList>
            <person name="Magalhaes I.L.F."/>
            <person name="Oliveira U."/>
            <person name="Santos F.R."/>
            <person name="Vidigal T.H.D.A."/>
            <person name="Brescovit A.D."/>
            <person name="Santos A.J."/>
        </authorList>
    </citation>
    <scope>NUCLEOTIDE SEQUENCE</scope>
    <source>
        <tissue evidence="2">Shoot tissue taken approximately 20 cm above the soil surface</tissue>
    </source>
</reference>
<feature type="compositionally biased region" description="Polar residues" evidence="1">
    <location>
        <begin position="1"/>
        <end position="17"/>
    </location>
</feature>
<protein>
    <submittedName>
        <fullName evidence="2">AMT10</fullName>
    </submittedName>
</protein>
<feature type="region of interest" description="Disordered" evidence="1">
    <location>
        <begin position="1"/>
        <end position="24"/>
    </location>
</feature>
<evidence type="ECO:0000313" key="2">
    <source>
        <dbReference type="EMBL" id="JAD71378.1"/>
    </source>
</evidence>
<name>A0A0A9CA92_ARUDO</name>
<proteinExistence type="predicted"/>
<sequence>MLECTTRITEGQPTKTPSWEHESL</sequence>
<evidence type="ECO:0000256" key="1">
    <source>
        <dbReference type="SAM" id="MobiDB-lite"/>
    </source>
</evidence>
<accession>A0A0A9CA92</accession>